<reference evidence="1" key="1">
    <citation type="submission" date="2014-09" db="EMBL/GenBank/DDBJ databases">
        <authorList>
            <person name="Magalhaes I.L.F."/>
            <person name="Oliveira U."/>
            <person name="Santos F.R."/>
            <person name="Vidigal T.H.D.A."/>
            <person name="Brescovit A.D."/>
            <person name="Santos A.J."/>
        </authorList>
    </citation>
    <scope>NUCLEOTIDE SEQUENCE</scope>
    <source>
        <tissue evidence="1">Shoot tissue taken approximately 20 cm above the soil surface</tissue>
    </source>
</reference>
<proteinExistence type="predicted"/>
<sequence>MCMRHKYNSKVWTQHTPFIFHTHNVQKVINLNNTRKKSC</sequence>
<dbReference type="EMBL" id="GBRH01254133">
    <property type="protein sequence ID" value="JAD43762.1"/>
    <property type="molecule type" value="Transcribed_RNA"/>
</dbReference>
<name>A0A0A9A9M8_ARUDO</name>
<dbReference type="AlphaFoldDB" id="A0A0A9A9M8"/>
<evidence type="ECO:0000313" key="1">
    <source>
        <dbReference type="EMBL" id="JAD43762.1"/>
    </source>
</evidence>
<accession>A0A0A9A9M8</accession>
<organism evidence="1">
    <name type="scientific">Arundo donax</name>
    <name type="common">Giant reed</name>
    <name type="synonym">Donax arundinaceus</name>
    <dbReference type="NCBI Taxonomy" id="35708"/>
    <lineage>
        <taxon>Eukaryota</taxon>
        <taxon>Viridiplantae</taxon>
        <taxon>Streptophyta</taxon>
        <taxon>Embryophyta</taxon>
        <taxon>Tracheophyta</taxon>
        <taxon>Spermatophyta</taxon>
        <taxon>Magnoliopsida</taxon>
        <taxon>Liliopsida</taxon>
        <taxon>Poales</taxon>
        <taxon>Poaceae</taxon>
        <taxon>PACMAD clade</taxon>
        <taxon>Arundinoideae</taxon>
        <taxon>Arundineae</taxon>
        <taxon>Arundo</taxon>
    </lineage>
</organism>
<protein>
    <submittedName>
        <fullName evidence="1">Uncharacterized protein</fullName>
    </submittedName>
</protein>
<reference evidence="1" key="2">
    <citation type="journal article" date="2015" name="Data Brief">
        <title>Shoot transcriptome of the giant reed, Arundo donax.</title>
        <authorList>
            <person name="Barrero R.A."/>
            <person name="Guerrero F.D."/>
            <person name="Moolhuijzen P."/>
            <person name="Goolsby J.A."/>
            <person name="Tidwell J."/>
            <person name="Bellgard S.E."/>
            <person name="Bellgard M.I."/>
        </authorList>
    </citation>
    <scope>NUCLEOTIDE SEQUENCE</scope>
    <source>
        <tissue evidence="1">Shoot tissue taken approximately 20 cm above the soil surface</tissue>
    </source>
</reference>